<reference evidence="5" key="1">
    <citation type="submission" date="2021-01" db="EMBL/GenBank/DDBJ databases">
        <title>Genome public.</title>
        <authorList>
            <person name="Liu C."/>
            <person name="Sun Q."/>
        </authorList>
    </citation>
    <scope>NUCLEOTIDE SEQUENCE [LARGE SCALE GENOMIC DNA]</scope>
    <source>
        <strain evidence="5">YIM B02567</strain>
    </source>
</reference>
<dbReference type="InterPro" id="IPR013785">
    <property type="entry name" value="Aldolase_TIM"/>
</dbReference>
<proteinExistence type="predicted"/>
<dbReference type="PANTHER" id="PTHR20857:SF15">
    <property type="entry name" value="THIAMINE-PHOSPHATE SYNTHASE"/>
    <property type="match status" value="1"/>
</dbReference>
<evidence type="ECO:0000256" key="2">
    <source>
        <dbReference type="ARBA" id="ARBA00022977"/>
    </source>
</evidence>
<dbReference type="Proteomes" id="UP000628669">
    <property type="component" value="Unassembled WGS sequence"/>
</dbReference>
<dbReference type="CDD" id="cd00564">
    <property type="entry name" value="TMP_TenI"/>
    <property type="match status" value="1"/>
</dbReference>
<dbReference type="PANTHER" id="PTHR20857">
    <property type="entry name" value="THIAMINE-PHOSPHATE PYROPHOSPHORYLASE"/>
    <property type="match status" value="1"/>
</dbReference>
<dbReference type="EMBL" id="JAENHK010000001">
    <property type="protein sequence ID" value="MBK1895019.1"/>
    <property type="molecule type" value="Genomic_DNA"/>
</dbReference>
<dbReference type="SUPFAM" id="SSF51391">
    <property type="entry name" value="Thiamin phosphate synthase"/>
    <property type="match status" value="1"/>
</dbReference>
<evidence type="ECO:0000259" key="3">
    <source>
        <dbReference type="Pfam" id="PF02581"/>
    </source>
</evidence>
<protein>
    <submittedName>
        <fullName evidence="4">Thiamine phosphate synthase</fullName>
    </submittedName>
</protein>
<gene>
    <name evidence="4" type="ORF">JHL15_04530</name>
</gene>
<comment type="pathway">
    <text evidence="1">Cofactor biosynthesis; thiamine diphosphate biosynthesis.</text>
</comment>
<accession>A0ABS1FRJ7</accession>
<dbReference type="RefSeq" id="WP_200243428.1">
    <property type="nucleotide sequence ID" value="NZ_JAENHK010000001.1"/>
</dbReference>
<dbReference type="Pfam" id="PF02581">
    <property type="entry name" value="TMP-TENI"/>
    <property type="match status" value="1"/>
</dbReference>
<dbReference type="InterPro" id="IPR022998">
    <property type="entry name" value="ThiamineP_synth_TenI"/>
</dbReference>
<evidence type="ECO:0000313" key="4">
    <source>
        <dbReference type="EMBL" id="MBK1895019.1"/>
    </source>
</evidence>
<evidence type="ECO:0000256" key="1">
    <source>
        <dbReference type="ARBA" id="ARBA00004948"/>
    </source>
</evidence>
<feature type="domain" description="Thiamine phosphate synthase/TenI" evidence="3">
    <location>
        <begin position="4"/>
        <end position="176"/>
    </location>
</feature>
<evidence type="ECO:0000313" key="5">
    <source>
        <dbReference type="Proteomes" id="UP000628669"/>
    </source>
</evidence>
<comment type="caution">
    <text evidence="4">The sequence shown here is derived from an EMBL/GenBank/DDBJ whole genome shotgun (WGS) entry which is preliminary data.</text>
</comment>
<sequence>MIIVISPEEILPNEVDIVNEMFQEGLELFHIRKPFISDQEMILFLDQINESFHSQLVMHGHFELAGEYGISRLHIRENDRINGLHAMYAENYLTSTSVHNINAFNALEKDWEYAFLSPFFPSISKQGYGEASTILEEVRMRHNQNVKLIALGGIQEENVERALHSGAEGVALLGAIWQNEQPVSVFHKCREGVMKYNYQKI</sequence>
<dbReference type="Gene3D" id="3.20.20.70">
    <property type="entry name" value="Aldolase class I"/>
    <property type="match status" value="1"/>
</dbReference>
<keyword evidence="2" id="KW-0784">Thiamine biosynthesis</keyword>
<organism evidence="4 5">
    <name type="scientific">Chryseobacterium paridis</name>
    <dbReference type="NCBI Taxonomy" id="2800328"/>
    <lineage>
        <taxon>Bacteria</taxon>
        <taxon>Pseudomonadati</taxon>
        <taxon>Bacteroidota</taxon>
        <taxon>Flavobacteriia</taxon>
        <taxon>Flavobacteriales</taxon>
        <taxon>Weeksellaceae</taxon>
        <taxon>Chryseobacterium group</taxon>
        <taxon>Chryseobacterium</taxon>
    </lineage>
</organism>
<dbReference type="InterPro" id="IPR036206">
    <property type="entry name" value="ThiamineP_synth_sf"/>
</dbReference>
<name>A0ABS1FRJ7_9FLAO</name>
<keyword evidence="5" id="KW-1185">Reference proteome</keyword>